<reference evidence="2" key="1">
    <citation type="submission" date="2025-08" db="UniProtKB">
        <authorList>
            <consortium name="Ensembl"/>
        </authorList>
    </citation>
    <scope>IDENTIFICATION</scope>
</reference>
<dbReference type="InterPro" id="IPR029016">
    <property type="entry name" value="GAF-like_dom_sf"/>
</dbReference>
<name>A0A8C5S358_LATLA</name>
<dbReference type="SUPFAM" id="SSF55781">
    <property type="entry name" value="GAF domain-like"/>
    <property type="match status" value="1"/>
</dbReference>
<evidence type="ECO:0000313" key="2">
    <source>
        <dbReference type="Ensembl" id="ENSLLTP00000011927.1"/>
    </source>
</evidence>
<sequence length="182" mass="20280">MDLVETEILFELIQDMQESINMEKVVFKTLKRISALINAAWCSLFMYRQRNGTPELASRLFNVHKNSTLEECLVTSDSEIVFPLDMGILGHVAQTKKTINIQNCQLFSTFVDELTESTTKNILATPIMNGKDVVAVIMAVNKIGGPFFNSADENVSTGKASSETFSSSQYSHLNITALPYLM</sequence>
<accession>A0A8C5S358</accession>
<evidence type="ECO:0000313" key="3">
    <source>
        <dbReference type="Proteomes" id="UP000694406"/>
    </source>
</evidence>
<protein>
    <recommendedName>
        <fullName evidence="1">GAF domain-containing protein</fullName>
    </recommendedName>
</protein>
<dbReference type="SMART" id="SM00065">
    <property type="entry name" value="GAF"/>
    <property type="match status" value="1"/>
</dbReference>
<keyword evidence="3" id="KW-1185">Reference proteome</keyword>
<feature type="domain" description="GAF" evidence="1">
    <location>
        <begin position="21"/>
        <end position="179"/>
    </location>
</feature>
<evidence type="ECO:0000259" key="1">
    <source>
        <dbReference type="SMART" id="SM00065"/>
    </source>
</evidence>
<proteinExistence type="predicted"/>
<dbReference type="AlphaFoldDB" id="A0A8C5S358"/>
<dbReference type="InterPro" id="IPR003018">
    <property type="entry name" value="GAF"/>
</dbReference>
<organism evidence="2 3">
    <name type="scientific">Laticauda laticaudata</name>
    <name type="common">Blue-ringed sea krait</name>
    <name type="synonym">Blue-lipped sea krait</name>
    <dbReference type="NCBI Taxonomy" id="8630"/>
    <lineage>
        <taxon>Eukaryota</taxon>
        <taxon>Metazoa</taxon>
        <taxon>Chordata</taxon>
        <taxon>Craniata</taxon>
        <taxon>Vertebrata</taxon>
        <taxon>Euteleostomi</taxon>
        <taxon>Lepidosauria</taxon>
        <taxon>Squamata</taxon>
        <taxon>Bifurcata</taxon>
        <taxon>Unidentata</taxon>
        <taxon>Episquamata</taxon>
        <taxon>Toxicofera</taxon>
        <taxon>Serpentes</taxon>
        <taxon>Colubroidea</taxon>
        <taxon>Elapidae</taxon>
        <taxon>Laticaudinae</taxon>
        <taxon>Laticauda</taxon>
    </lineage>
</organism>
<dbReference type="GeneTree" id="ENSGT00940000156471"/>
<reference evidence="2" key="2">
    <citation type="submission" date="2025-09" db="UniProtKB">
        <authorList>
            <consortium name="Ensembl"/>
        </authorList>
    </citation>
    <scope>IDENTIFICATION</scope>
</reference>
<dbReference type="Pfam" id="PF01590">
    <property type="entry name" value="GAF"/>
    <property type="match status" value="1"/>
</dbReference>
<dbReference type="Gene3D" id="3.30.450.40">
    <property type="match status" value="1"/>
</dbReference>
<dbReference type="Ensembl" id="ENSLLTT00000012397.1">
    <property type="protein sequence ID" value="ENSLLTP00000011927.1"/>
    <property type="gene ID" value="ENSLLTG00000009171.1"/>
</dbReference>
<dbReference type="Proteomes" id="UP000694406">
    <property type="component" value="Unplaced"/>
</dbReference>